<keyword evidence="1" id="KW-1133">Transmembrane helix</keyword>
<comment type="caution">
    <text evidence="2">The sequence shown here is derived from an EMBL/GenBank/DDBJ whole genome shotgun (WGS) entry which is preliminary data.</text>
</comment>
<dbReference type="Proteomes" id="UP001501676">
    <property type="component" value="Unassembled WGS sequence"/>
</dbReference>
<gene>
    <name evidence="2" type="ORF">GCM10020369_44000</name>
</gene>
<feature type="transmembrane region" description="Helical" evidence="1">
    <location>
        <begin position="26"/>
        <end position="45"/>
    </location>
</feature>
<proteinExistence type="predicted"/>
<sequence length="51" mass="5255">MVAAVFTALVGLVAGGVVIAFTVMDSLAILPIGGGLYAAVLWYVMGQSERR</sequence>
<organism evidence="2 3">
    <name type="scientific">Cryptosporangium minutisporangium</name>
    <dbReference type="NCBI Taxonomy" id="113569"/>
    <lineage>
        <taxon>Bacteria</taxon>
        <taxon>Bacillati</taxon>
        <taxon>Actinomycetota</taxon>
        <taxon>Actinomycetes</taxon>
        <taxon>Cryptosporangiales</taxon>
        <taxon>Cryptosporangiaceae</taxon>
        <taxon>Cryptosporangium</taxon>
    </lineage>
</organism>
<evidence type="ECO:0000313" key="3">
    <source>
        <dbReference type="Proteomes" id="UP001501676"/>
    </source>
</evidence>
<reference evidence="3" key="1">
    <citation type="journal article" date="2019" name="Int. J. Syst. Evol. Microbiol.">
        <title>The Global Catalogue of Microorganisms (GCM) 10K type strain sequencing project: providing services to taxonomists for standard genome sequencing and annotation.</title>
        <authorList>
            <consortium name="The Broad Institute Genomics Platform"/>
            <consortium name="The Broad Institute Genome Sequencing Center for Infectious Disease"/>
            <person name="Wu L."/>
            <person name="Ma J."/>
        </authorList>
    </citation>
    <scope>NUCLEOTIDE SEQUENCE [LARGE SCALE GENOMIC DNA]</scope>
    <source>
        <strain evidence="3">JCM 9458</strain>
    </source>
</reference>
<protein>
    <submittedName>
        <fullName evidence="2">Uncharacterized protein</fullName>
    </submittedName>
</protein>
<name>A0ABP6T0Y6_9ACTN</name>
<evidence type="ECO:0000256" key="1">
    <source>
        <dbReference type="SAM" id="Phobius"/>
    </source>
</evidence>
<keyword evidence="1" id="KW-0472">Membrane</keyword>
<keyword evidence="3" id="KW-1185">Reference proteome</keyword>
<keyword evidence="1" id="KW-0812">Transmembrane</keyword>
<evidence type="ECO:0000313" key="2">
    <source>
        <dbReference type="EMBL" id="GAA3390360.1"/>
    </source>
</evidence>
<accession>A0ABP6T0Y6</accession>
<dbReference type="EMBL" id="BAAAYN010000028">
    <property type="protein sequence ID" value="GAA3390360.1"/>
    <property type="molecule type" value="Genomic_DNA"/>
</dbReference>